<dbReference type="GO" id="GO:0000271">
    <property type="term" value="P:polysaccharide biosynthetic process"/>
    <property type="evidence" value="ECO:0000318"/>
    <property type="project" value="GO_Central"/>
</dbReference>
<dbReference type="EMBL" id="HE601047">
    <property type="protein sequence ID" value="CAP36456.2"/>
    <property type="molecule type" value="Genomic_DNA"/>
</dbReference>
<evidence type="ECO:0000313" key="5">
    <source>
        <dbReference type="Proteomes" id="UP000008549"/>
    </source>
</evidence>
<dbReference type="Pfam" id="PF19040">
    <property type="entry name" value="SGNH"/>
    <property type="match status" value="1"/>
</dbReference>
<dbReference type="PANTHER" id="PTHR23028:SF65">
    <property type="entry name" value="ACYLTRANSFERASE"/>
    <property type="match status" value="1"/>
</dbReference>
<reference evidence="4 5" key="2">
    <citation type="journal article" date="2011" name="PLoS Genet.">
        <title>Caenorhabditis briggsae recombinant inbred line genotypes reveal inter-strain incompatibility and the evolution of recombination.</title>
        <authorList>
            <person name="Ross J.A."/>
            <person name="Koboldt D.C."/>
            <person name="Staisch J.E."/>
            <person name="Chamberlin H.M."/>
            <person name="Gupta B.P."/>
            <person name="Miller R.D."/>
            <person name="Baird S.E."/>
            <person name="Haag E.S."/>
        </authorList>
    </citation>
    <scope>NUCLEOTIDE SEQUENCE [LARGE SCALE GENOMIC DNA]</scope>
    <source>
        <strain evidence="4 5">AF16</strain>
    </source>
</reference>
<evidence type="ECO:0000259" key="3">
    <source>
        <dbReference type="Pfam" id="PF19040"/>
    </source>
</evidence>
<dbReference type="GO" id="GO:0016020">
    <property type="term" value="C:membrane"/>
    <property type="evidence" value="ECO:0000318"/>
    <property type="project" value="GO_Central"/>
</dbReference>
<reference evidence="4 5" key="1">
    <citation type="journal article" date="2003" name="PLoS Biol.">
        <title>The genome sequence of Caenorhabditis briggsae: a platform for comparative genomics.</title>
        <authorList>
            <person name="Stein L.D."/>
            <person name="Bao Z."/>
            <person name="Blasiar D."/>
            <person name="Blumenthal T."/>
            <person name="Brent M.R."/>
            <person name="Chen N."/>
            <person name="Chinwalla A."/>
            <person name="Clarke L."/>
            <person name="Clee C."/>
            <person name="Coghlan A."/>
            <person name="Coulson A."/>
            <person name="D'Eustachio P."/>
            <person name="Fitch D.H."/>
            <person name="Fulton L.A."/>
            <person name="Fulton R.E."/>
            <person name="Griffiths-Jones S."/>
            <person name="Harris T.W."/>
            <person name="Hillier L.W."/>
            <person name="Kamath R."/>
            <person name="Kuwabara P.E."/>
            <person name="Mardis E.R."/>
            <person name="Marra M.A."/>
            <person name="Miner T.L."/>
            <person name="Minx P."/>
            <person name="Mullikin J.C."/>
            <person name="Plumb R.W."/>
            <person name="Rogers J."/>
            <person name="Schein J.E."/>
            <person name="Sohrmann M."/>
            <person name="Spieth J."/>
            <person name="Stajich J.E."/>
            <person name="Wei C."/>
            <person name="Willey D."/>
            <person name="Wilson R.K."/>
            <person name="Durbin R."/>
            <person name="Waterston R.H."/>
        </authorList>
    </citation>
    <scope>NUCLEOTIDE SEQUENCE [LARGE SCALE GENOMIC DNA]</scope>
    <source>
        <strain evidence="4 5">AF16</strain>
    </source>
</reference>
<name>A8XUY9_CAEBR</name>
<organism evidence="4 5">
    <name type="scientific">Caenorhabditis briggsae</name>
    <dbReference type="NCBI Taxonomy" id="6238"/>
    <lineage>
        <taxon>Eukaryota</taxon>
        <taxon>Metazoa</taxon>
        <taxon>Ecdysozoa</taxon>
        <taxon>Nematoda</taxon>
        <taxon>Chromadorea</taxon>
        <taxon>Rhabditida</taxon>
        <taxon>Rhabditina</taxon>
        <taxon>Rhabditomorpha</taxon>
        <taxon>Rhabditoidea</taxon>
        <taxon>Rhabditidae</taxon>
        <taxon>Peloderinae</taxon>
        <taxon>Caenorhabditis</taxon>
    </lineage>
</organism>
<evidence type="ECO:0000313" key="6">
    <source>
        <dbReference type="WormBase" id="CBG19159"/>
    </source>
</evidence>
<dbReference type="GO" id="GO:0016747">
    <property type="term" value="F:acyltransferase activity, transferring groups other than amino-acyl groups"/>
    <property type="evidence" value="ECO:0007669"/>
    <property type="project" value="InterPro"/>
</dbReference>
<evidence type="ECO:0000256" key="1">
    <source>
        <dbReference type="SAM" id="Phobius"/>
    </source>
</evidence>
<dbReference type="InterPro" id="IPR043968">
    <property type="entry name" value="SGNH"/>
</dbReference>
<proteinExistence type="predicted"/>
<dbReference type="AlphaFoldDB" id="A8XUY9"/>
<feature type="transmembrane region" description="Helical" evidence="1">
    <location>
        <begin position="320"/>
        <end position="339"/>
    </location>
</feature>
<dbReference type="PANTHER" id="PTHR23028">
    <property type="entry name" value="ACETYLTRANSFERASE"/>
    <property type="match status" value="1"/>
</dbReference>
<feature type="transmembrane region" description="Helical" evidence="1">
    <location>
        <begin position="242"/>
        <end position="258"/>
    </location>
</feature>
<gene>
    <name evidence="6" type="primary">oac-41</name>
    <name evidence="4 6" type="ORF">CBG19159</name>
    <name evidence="4" type="ORF">CBG_19159</name>
</gene>
<dbReference type="InterPro" id="IPR050879">
    <property type="entry name" value="Acyltransferase_3"/>
</dbReference>
<dbReference type="InterPro" id="IPR002656">
    <property type="entry name" value="Acyl_transf_3_dom"/>
</dbReference>
<dbReference type="InParanoid" id="A8XUY9"/>
<keyword evidence="5" id="KW-1185">Reference proteome</keyword>
<feature type="domain" description="SGNH" evidence="3">
    <location>
        <begin position="419"/>
        <end position="641"/>
    </location>
</feature>
<feature type="transmembrane region" description="Helical" evidence="1">
    <location>
        <begin position="70"/>
        <end position="89"/>
    </location>
</feature>
<dbReference type="WormBase" id="CBG19159">
    <property type="protein sequence ID" value="CBP25380"/>
    <property type="gene ID" value="WBGene00038427"/>
    <property type="gene designation" value="Cbr-oac-41"/>
</dbReference>
<dbReference type="STRING" id="6238.A8XUY9"/>
<evidence type="ECO:0000259" key="2">
    <source>
        <dbReference type="Pfam" id="PF01757"/>
    </source>
</evidence>
<evidence type="ECO:0000313" key="4">
    <source>
        <dbReference type="EMBL" id="CAP36456.2"/>
    </source>
</evidence>
<dbReference type="OMA" id="YSEFRYI"/>
<keyword evidence="1" id="KW-1133">Transmembrane helix</keyword>
<feature type="transmembrane region" description="Helical" evidence="1">
    <location>
        <begin position="291"/>
        <end position="314"/>
    </location>
</feature>
<feature type="transmembrane region" description="Helical" evidence="1">
    <location>
        <begin position="29"/>
        <end position="49"/>
    </location>
</feature>
<dbReference type="FunCoup" id="A8XUY9">
    <property type="interactions" value="6"/>
</dbReference>
<protein>
    <submittedName>
        <fullName evidence="4">Protein CBG19159</fullName>
    </submittedName>
</protein>
<dbReference type="Proteomes" id="UP000008549">
    <property type="component" value="Unassembled WGS sequence"/>
</dbReference>
<dbReference type="eggNOG" id="ENOG502S34G">
    <property type="taxonomic scope" value="Eukaryota"/>
</dbReference>
<feature type="transmembrane region" description="Helical" evidence="1">
    <location>
        <begin position="351"/>
        <end position="369"/>
    </location>
</feature>
<keyword evidence="1" id="KW-0812">Transmembrane</keyword>
<feature type="domain" description="Acyltransferase 3" evidence="2">
    <location>
        <begin position="4"/>
        <end position="334"/>
    </location>
</feature>
<dbReference type="Pfam" id="PF01757">
    <property type="entry name" value="Acyl_transf_3"/>
    <property type="match status" value="1"/>
</dbReference>
<keyword evidence="1" id="KW-0472">Membrane</keyword>
<sequence>MRTDIQCLRGIAIIFVLSFHLAPNLFVNGFLGVDIFFVISGFLMAKNLANLDLLKYQDFLLFYYKRFRRILPMYFVSIFLIVVMVHLYLPDFLWNNNNRYSLASLFLITNQMVIHDQADYFNEFFSSSSSMNAFLHLWSLSLEMQFYLLVPFIFLGLQFLKNDYLKLFTVSLITVFGFIGFAMILDKFAFNFLFLRLWQFSAGFIASFWMKIHKSKLPNKTQNDKIESVKEKKFKCPFNKEDFVIIALSILALCLMPNKIPLLILRPLVTLSTVLIIGCQTDKLQLLQSKFLVYIGDMSYVIYLVHWPVISMFLSATIQSYLFCIVTIIVASIILHHLFEKQYLKLEMSGIFPLVFLLIATNAYLQYSIRNDSFWSYKYENETKKIIDQNNESYAPLYDFETRRGKCLEKDLDVPFEKNQLLGYCRYPPGKGNVSVMMIGNSYILNFVDQIEESFKLNYSEFRYISIIASYGTFSSSWKISEQALEISEKQVELYKPDVLFIVPRYMQNIKDPIRENDELVEEMNKNIEFYEKFVKKIYILDALPEYSENFFTLFLHYLITRPEDMELLHLNKKKADLDMKNVRKRLRMIKCTKCELFDLSHLFVENDKYLTFDRENMMSYVDNSVHLTTAGVAPCDPIFKNITKEILNKF</sequence>
<feature type="transmembrane region" description="Helical" evidence="1">
    <location>
        <begin position="164"/>
        <end position="184"/>
    </location>
</feature>
<accession>A8XUY9</accession>
<dbReference type="HOGENOM" id="CLU_005679_12_1_1"/>
<feature type="transmembrane region" description="Helical" evidence="1">
    <location>
        <begin position="7"/>
        <end position="23"/>
    </location>
</feature>
<feature type="transmembrane region" description="Helical" evidence="1">
    <location>
        <begin position="135"/>
        <end position="157"/>
    </location>
</feature>